<protein>
    <recommendedName>
        <fullName evidence="2">Inner membrane protein YgaP-like transmembrane domain-containing protein</fullName>
    </recommendedName>
</protein>
<evidence type="ECO:0000313" key="4">
    <source>
        <dbReference type="Proteomes" id="UP000268844"/>
    </source>
</evidence>
<name>A0A447I8P6_9HYPH</name>
<gene>
    <name evidence="3" type="ORF">DEVEQU_00907</name>
</gene>
<dbReference type="OrthoDB" id="9804804at2"/>
<evidence type="ECO:0000259" key="2">
    <source>
        <dbReference type="Pfam" id="PF11127"/>
    </source>
</evidence>
<keyword evidence="1" id="KW-1133">Transmembrane helix</keyword>
<feature type="domain" description="Inner membrane protein YgaP-like transmembrane" evidence="2">
    <location>
        <begin position="1"/>
        <end position="66"/>
    </location>
</feature>
<keyword evidence="1" id="KW-0472">Membrane</keyword>
<dbReference type="Gene3D" id="6.10.140.1340">
    <property type="match status" value="1"/>
</dbReference>
<dbReference type="InterPro" id="IPR021309">
    <property type="entry name" value="YgaP-like_TM"/>
</dbReference>
<dbReference type="RefSeq" id="WP_126149381.1">
    <property type="nucleotide sequence ID" value="NZ_JBHTMH010000001.1"/>
</dbReference>
<dbReference type="Pfam" id="PF11127">
    <property type="entry name" value="YgaP-like_TM"/>
    <property type="match status" value="1"/>
</dbReference>
<keyword evidence="4" id="KW-1185">Reference proteome</keyword>
<dbReference type="EMBL" id="UZWD01000015">
    <property type="protein sequence ID" value="VDS03778.1"/>
    <property type="molecule type" value="Genomic_DNA"/>
</dbReference>
<proteinExistence type="predicted"/>
<feature type="transmembrane region" description="Helical" evidence="1">
    <location>
        <begin position="12"/>
        <end position="29"/>
    </location>
</feature>
<keyword evidence="1" id="KW-0812">Transmembrane</keyword>
<organism evidence="3 4">
    <name type="scientific">Devosia equisanguinis</name>
    <dbReference type="NCBI Taxonomy" id="2490941"/>
    <lineage>
        <taxon>Bacteria</taxon>
        <taxon>Pseudomonadati</taxon>
        <taxon>Pseudomonadota</taxon>
        <taxon>Alphaproteobacteria</taxon>
        <taxon>Hyphomicrobiales</taxon>
        <taxon>Devosiaceae</taxon>
        <taxon>Devosia</taxon>
    </lineage>
</organism>
<reference evidence="3 4" key="1">
    <citation type="submission" date="2018-12" db="EMBL/GenBank/DDBJ databases">
        <authorList>
            <person name="Criscuolo A."/>
        </authorList>
    </citation>
    <scope>NUCLEOTIDE SEQUENCE [LARGE SCALE GENOMIC DNA]</scope>
    <source>
        <strain evidence="3">ACIP1116281</strain>
    </source>
</reference>
<dbReference type="AlphaFoldDB" id="A0A447I8P6"/>
<sequence length="70" mass="7353">MSVNVGPADRLIRLIAGVVLVALALTGLLPHPALFWISLVAGVIMIATAALRFCPLYRLIGLSTSKVSNP</sequence>
<feature type="transmembrane region" description="Helical" evidence="1">
    <location>
        <begin position="35"/>
        <end position="54"/>
    </location>
</feature>
<dbReference type="Proteomes" id="UP000268844">
    <property type="component" value="Unassembled WGS sequence"/>
</dbReference>
<evidence type="ECO:0000256" key="1">
    <source>
        <dbReference type="SAM" id="Phobius"/>
    </source>
</evidence>
<accession>A0A447I8P6</accession>
<evidence type="ECO:0000313" key="3">
    <source>
        <dbReference type="EMBL" id="VDS03778.1"/>
    </source>
</evidence>